<dbReference type="AlphaFoldDB" id="A0A5B0R9U8"/>
<comment type="caution">
    <text evidence="1">The sequence shown here is derived from an EMBL/GenBank/DDBJ whole genome shotgun (WGS) entry which is preliminary data.</text>
</comment>
<dbReference type="EMBL" id="VDEP01000237">
    <property type="protein sequence ID" value="KAA1121845.1"/>
    <property type="molecule type" value="Genomic_DNA"/>
</dbReference>
<sequence length="72" mass="7834">MNDLTRAQEESQPEHPGPLLAALIITTAIENPNDVCRNSAPPYRHQAVLKFAANTGSQAIHLSVSILILYLV</sequence>
<reference evidence="1 2" key="1">
    <citation type="submission" date="2019-05" db="EMBL/GenBank/DDBJ databases">
        <title>Emergence of the Ug99 lineage of the wheat stem rust pathogen through somatic hybridization.</title>
        <authorList>
            <person name="Li F."/>
            <person name="Upadhyaya N.M."/>
            <person name="Sperschneider J."/>
            <person name="Matny O."/>
            <person name="Nguyen-Phuc H."/>
            <person name="Mago R."/>
            <person name="Raley C."/>
            <person name="Miller M.E."/>
            <person name="Silverstein K.A.T."/>
            <person name="Henningsen E."/>
            <person name="Hirsch C.D."/>
            <person name="Visser B."/>
            <person name="Pretorius Z.A."/>
            <person name="Steffenson B.J."/>
            <person name="Schwessinger B."/>
            <person name="Dodds P.N."/>
            <person name="Figueroa M."/>
        </authorList>
    </citation>
    <scope>NUCLEOTIDE SEQUENCE [LARGE SCALE GENOMIC DNA]</scope>
    <source>
        <strain evidence="1 2">Ug99</strain>
    </source>
</reference>
<accession>A0A5B0R9U8</accession>
<proteinExistence type="predicted"/>
<evidence type="ECO:0000313" key="1">
    <source>
        <dbReference type="EMBL" id="KAA1121845.1"/>
    </source>
</evidence>
<organism evidence="1 2">
    <name type="scientific">Puccinia graminis f. sp. tritici</name>
    <dbReference type="NCBI Taxonomy" id="56615"/>
    <lineage>
        <taxon>Eukaryota</taxon>
        <taxon>Fungi</taxon>
        <taxon>Dikarya</taxon>
        <taxon>Basidiomycota</taxon>
        <taxon>Pucciniomycotina</taxon>
        <taxon>Pucciniomycetes</taxon>
        <taxon>Pucciniales</taxon>
        <taxon>Pucciniaceae</taxon>
        <taxon>Puccinia</taxon>
    </lineage>
</organism>
<gene>
    <name evidence="1" type="primary">RPS0_4</name>
    <name evidence="1" type="ORF">PGTUg99_033596</name>
</gene>
<name>A0A5B0R9U8_PUCGR</name>
<protein>
    <submittedName>
        <fullName evidence="1">Structural constituent of ribosome</fullName>
    </submittedName>
</protein>
<dbReference type="Proteomes" id="UP000325313">
    <property type="component" value="Unassembled WGS sequence"/>
</dbReference>
<evidence type="ECO:0000313" key="2">
    <source>
        <dbReference type="Proteomes" id="UP000325313"/>
    </source>
</evidence>